<protein>
    <submittedName>
        <fullName evidence="1">Uncharacterized protein</fullName>
    </submittedName>
</protein>
<evidence type="ECO:0000313" key="1">
    <source>
        <dbReference type="EMBL" id="ANS48996.1"/>
    </source>
</evidence>
<proteinExistence type="predicted"/>
<organism evidence="1 2">
    <name type="scientific">Bacillus thuringiensis</name>
    <dbReference type="NCBI Taxonomy" id="1428"/>
    <lineage>
        <taxon>Bacteria</taxon>
        <taxon>Bacillati</taxon>
        <taxon>Bacillota</taxon>
        <taxon>Bacilli</taxon>
        <taxon>Bacillales</taxon>
        <taxon>Bacillaceae</taxon>
        <taxon>Bacillus</taxon>
        <taxon>Bacillus cereus group</taxon>
    </lineage>
</organism>
<evidence type="ECO:0000313" key="2">
    <source>
        <dbReference type="Proteomes" id="UP000092743"/>
    </source>
</evidence>
<dbReference type="AlphaFoldDB" id="A0A9W3SCW8"/>
<reference evidence="1 2" key="1">
    <citation type="submission" date="2016-04" db="EMBL/GenBank/DDBJ databases">
        <title>High quality genome of the nematocidal Bacillus thuringiensis MYBT18246.</title>
        <authorList>
            <person name="Hollensteiner J."/>
            <person name="Poehlein A."/>
            <person name="Sproeer C."/>
            <person name="Bunk B."/>
            <person name="Rosenstiel P."/>
            <person name="Schulenburg H."/>
            <person name="Liesegang H."/>
        </authorList>
    </citation>
    <scope>NUCLEOTIDE SEQUENCE [LARGE SCALE GENOMIC DNA]</scope>
    <source>
        <strain evidence="1 2">MYBT18246</strain>
    </source>
</reference>
<dbReference type="EMBL" id="CP015350">
    <property type="protein sequence ID" value="ANS48996.1"/>
    <property type="molecule type" value="Genomic_DNA"/>
</dbReference>
<sequence length="35" mass="4132">MKRLLVIGIMYTMFFLIGNIHLHADERTNVKEITI</sequence>
<dbReference type="Proteomes" id="UP000092743">
    <property type="component" value="Chromosome"/>
</dbReference>
<accession>A0A9W3SCW8</accession>
<name>A0A9W3SCW8_BACTU</name>
<gene>
    <name evidence="1" type="ORF">BT246_36480</name>
</gene>